<sequence>MSRSGIYTAYFFSMKHFYWLALPSLIFLLITPLASKGQNLEQLGVKKGIKTSGSVSLNTVGYTMHGTQARRDPFDWFVAGSLNLSLFGYAAPFSFSYSNTQRSYSQPFNQLSFAPQYKWVKTYVGYTSMNFSPYTLSGHVFLGGGVELTPGKWRLAAMCGRLQKPVSFNPADSAGDGHAAFRRMGYGLKAGYEDKGNLLEVSIFSAKDELHSIPYVLAQSGLTPKQNLALGLNGRKQIGRFFLQAEYALSSMVNDTRSEKRDSAAGGGSNLLKGLLPQTATDRYYDAINGSAGYQGSWYGLQVRYERIAPEYQTLGAYYFNNDLEHLTIAPSVRLIQNTLNLVGNVGIQHNNLDETRRATTKRWVGSLNAAYTPSEHWNLSVSHSNFSAYTNVRPQADPYFRDNLDTLDFYQVTHTSNATASYLFGKENHRQSLMLGGSYQKASDQAGYQGQSSLSDFYSANAAYSHTLSSLQATLATGVNYNSANSPGVSSTFWGPMVSLTRSFREKTLRSSVSSSYNQSSANGTAGSDVWNTRGSVNYAPRGNRQAGKRDAGKHNFSGGLNVLRRFKATAQGPGFTEWTATAGYTYSF</sequence>
<name>A0A6J4KG48_9SPHI</name>
<accession>A0A6J4KG48</accession>
<protein>
    <recommendedName>
        <fullName evidence="2">Outer membrane protein beta-barrel domain-containing protein</fullName>
    </recommendedName>
</protein>
<organism evidence="1">
    <name type="scientific">uncultured Cytophagales bacterium</name>
    <dbReference type="NCBI Taxonomy" id="158755"/>
    <lineage>
        <taxon>Bacteria</taxon>
        <taxon>Pseudomonadati</taxon>
        <taxon>Bacteroidota</taxon>
        <taxon>Sphingobacteriia</taxon>
        <taxon>Sphingobacteriales</taxon>
        <taxon>environmental samples</taxon>
    </lineage>
</organism>
<proteinExistence type="predicted"/>
<dbReference type="EMBL" id="CADCTQ010000478">
    <property type="protein sequence ID" value="CAA9305033.1"/>
    <property type="molecule type" value="Genomic_DNA"/>
</dbReference>
<reference evidence="1" key="1">
    <citation type="submission" date="2020-02" db="EMBL/GenBank/DDBJ databases">
        <authorList>
            <person name="Meier V. D."/>
        </authorList>
    </citation>
    <scope>NUCLEOTIDE SEQUENCE</scope>
    <source>
        <strain evidence="1">AVDCRST_MAG56</strain>
    </source>
</reference>
<dbReference type="AlphaFoldDB" id="A0A6J4KG48"/>
<evidence type="ECO:0000313" key="1">
    <source>
        <dbReference type="EMBL" id="CAA9305033.1"/>
    </source>
</evidence>
<gene>
    <name evidence="1" type="ORF">AVDCRST_MAG56-5771</name>
</gene>
<evidence type="ECO:0008006" key="2">
    <source>
        <dbReference type="Google" id="ProtNLM"/>
    </source>
</evidence>